<evidence type="ECO:0000313" key="2">
    <source>
        <dbReference type="Proteomes" id="UP001341840"/>
    </source>
</evidence>
<sequence>MSITVASTIVTNLEIVRNYLQTMDTDSKSQPWPRNLKIDSQHSSEKSTDAFILILISGYESWIMVRSAGRDH</sequence>
<accession>A0ABU6X2W9</accession>
<reference evidence="1 2" key="1">
    <citation type="journal article" date="2023" name="Plants (Basel)">
        <title>Bridging the Gap: Combining Genomics and Transcriptomics Approaches to Understand Stylosanthes scabra, an Orphan Legume from the Brazilian Caatinga.</title>
        <authorList>
            <person name="Ferreira-Neto J.R.C."/>
            <person name="da Silva M.D."/>
            <person name="Binneck E."/>
            <person name="de Melo N.F."/>
            <person name="da Silva R.H."/>
            <person name="de Melo A.L.T.M."/>
            <person name="Pandolfi V."/>
            <person name="Bustamante F.O."/>
            <person name="Brasileiro-Vidal A.C."/>
            <person name="Benko-Iseppon A.M."/>
        </authorList>
    </citation>
    <scope>NUCLEOTIDE SEQUENCE [LARGE SCALE GENOMIC DNA]</scope>
    <source>
        <tissue evidence="1">Leaves</tissue>
    </source>
</reference>
<name>A0ABU6X2W9_9FABA</name>
<protein>
    <submittedName>
        <fullName evidence="1">Uncharacterized protein</fullName>
    </submittedName>
</protein>
<dbReference type="EMBL" id="JASCZI010211473">
    <property type="protein sequence ID" value="MED6192496.1"/>
    <property type="molecule type" value="Genomic_DNA"/>
</dbReference>
<proteinExistence type="predicted"/>
<gene>
    <name evidence="1" type="ORF">PIB30_010431</name>
</gene>
<organism evidence="1 2">
    <name type="scientific">Stylosanthes scabra</name>
    <dbReference type="NCBI Taxonomy" id="79078"/>
    <lineage>
        <taxon>Eukaryota</taxon>
        <taxon>Viridiplantae</taxon>
        <taxon>Streptophyta</taxon>
        <taxon>Embryophyta</taxon>
        <taxon>Tracheophyta</taxon>
        <taxon>Spermatophyta</taxon>
        <taxon>Magnoliopsida</taxon>
        <taxon>eudicotyledons</taxon>
        <taxon>Gunneridae</taxon>
        <taxon>Pentapetalae</taxon>
        <taxon>rosids</taxon>
        <taxon>fabids</taxon>
        <taxon>Fabales</taxon>
        <taxon>Fabaceae</taxon>
        <taxon>Papilionoideae</taxon>
        <taxon>50 kb inversion clade</taxon>
        <taxon>dalbergioids sensu lato</taxon>
        <taxon>Dalbergieae</taxon>
        <taxon>Pterocarpus clade</taxon>
        <taxon>Stylosanthes</taxon>
    </lineage>
</organism>
<keyword evidence="2" id="KW-1185">Reference proteome</keyword>
<comment type="caution">
    <text evidence="1">The sequence shown here is derived from an EMBL/GenBank/DDBJ whole genome shotgun (WGS) entry which is preliminary data.</text>
</comment>
<evidence type="ECO:0000313" key="1">
    <source>
        <dbReference type="EMBL" id="MED6192496.1"/>
    </source>
</evidence>
<dbReference type="Proteomes" id="UP001341840">
    <property type="component" value="Unassembled WGS sequence"/>
</dbReference>